<organism evidence="4 5">
    <name type="scientific">Nocardioides aromaticivorans</name>
    <dbReference type="NCBI Taxonomy" id="200618"/>
    <lineage>
        <taxon>Bacteria</taxon>
        <taxon>Bacillati</taxon>
        <taxon>Actinomycetota</taxon>
        <taxon>Actinomycetes</taxon>
        <taxon>Propionibacteriales</taxon>
        <taxon>Nocardioidaceae</taxon>
        <taxon>Nocardioides</taxon>
    </lineage>
</organism>
<protein>
    <recommendedName>
        <fullName evidence="3">DUF5666 domain-containing protein</fullName>
    </recommendedName>
</protein>
<proteinExistence type="predicted"/>
<evidence type="ECO:0000256" key="1">
    <source>
        <dbReference type="SAM" id="MobiDB-lite"/>
    </source>
</evidence>
<feature type="compositionally biased region" description="Gly residues" evidence="1">
    <location>
        <begin position="180"/>
        <end position="190"/>
    </location>
</feature>
<feature type="signal peptide" evidence="2">
    <location>
        <begin position="1"/>
        <end position="34"/>
    </location>
</feature>
<dbReference type="AlphaFoldDB" id="A0A7Y9ZD48"/>
<feature type="domain" description="DUF5666" evidence="3">
    <location>
        <begin position="195"/>
        <end position="258"/>
    </location>
</feature>
<evidence type="ECO:0000313" key="5">
    <source>
        <dbReference type="Proteomes" id="UP000562045"/>
    </source>
</evidence>
<dbReference type="InterPro" id="IPR043724">
    <property type="entry name" value="DUF5666"/>
</dbReference>
<comment type="caution">
    <text evidence="4">The sequence shown here is derived from an EMBL/GenBank/DDBJ whole genome shotgun (WGS) entry which is preliminary data.</text>
</comment>
<dbReference type="Proteomes" id="UP000562045">
    <property type="component" value="Unassembled WGS sequence"/>
</dbReference>
<evidence type="ECO:0000259" key="3">
    <source>
        <dbReference type="Pfam" id="PF18914"/>
    </source>
</evidence>
<feature type="region of interest" description="Disordered" evidence="1">
    <location>
        <begin position="34"/>
        <end position="60"/>
    </location>
</feature>
<evidence type="ECO:0000313" key="4">
    <source>
        <dbReference type="EMBL" id="NYI43167.1"/>
    </source>
</evidence>
<feature type="compositionally biased region" description="Low complexity" evidence="1">
    <location>
        <begin position="34"/>
        <end position="50"/>
    </location>
</feature>
<reference evidence="4 5" key="1">
    <citation type="submission" date="2020-07" db="EMBL/GenBank/DDBJ databases">
        <title>Sequencing the genomes of 1000 actinobacteria strains.</title>
        <authorList>
            <person name="Klenk H.-P."/>
        </authorList>
    </citation>
    <scope>NUCLEOTIDE SEQUENCE [LARGE SCALE GENOMIC DNA]</scope>
    <source>
        <strain evidence="4 5">DSM 15131</strain>
    </source>
</reference>
<evidence type="ECO:0000256" key="2">
    <source>
        <dbReference type="SAM" id="SignalP"/>
    </source>
</evidence>
<keyword evidence="2" id="KW-0732">Signal</keyword>
<accession>A0A7Y9ZD48</accession>
<feature type="compositionally biased region" description="Low complexity" evidence="1">
    <location>
        <begin position="164"/>
        <end position="179"/>
    </location>
</feature>
<dbReference type="Pfam" id="PF18914">
    <property type="entry name" value="DUF5666"/>
    <property type="match status" value="1"/>
</dbReference>
<feature type="region of interest" description="Disordered" evidence="1">
    <location>
        <begin position="153"/>
        <end position="190"/>
    </location>
</feature>
<gene>
    <name evidence="4" type="ORF">BJ993_000247</name>
</gene>
<dbReference type="EMBL" id="JACBZM010000001">
    <property type="protein sequence ID" value="NYI43167.1"/>
    <property type="molecule type" value="Genomic_DNA"/>
</dbReference>
<feature type="chain" id="PRO_5039498568" description="DUF5666 domain-containing protein" evidence="2">
    <location>
        <begin position="35"/>
        <end position="270"/>
    </location>
</feature>
<name>A0A7Y9ZD48_9ACTN</name>
<sequence length="270" mass="25607">MSLTHLTRAARPLGTTTCALALAVLLVGCGSDDATDTASDSSPAGAASGAPAGGPGADGMPGAFGEIAAVDGDVLQVQSPMTGQVAVTVTSGTTITDQAAAKPADVAVGACVVVRTADGDDAGSDTAATEVTAASVAISEGGDDGCAAGFGGGGFPGGGERPTDLPTDLPSDFPSDLPSGGPGGGRPGGGFGTVGAVKSVSADGFVVEGQDGDVTVTVGADTTYSKQVAADASALTVGRCVQAQGDADDTGAVTAATIRVSDKVDDQCGR</sequence>
<dbReference type="RefSeq" id="WP_179647449.1">
    <property type="nucleotide sequence ID" value="NZ_JACBZM010000001.1"/>
</dbReference>